<dbReference type="GO" id="GO:0035869">
    <property type="term" value="C:ciliary transition zone"/>
    <property type="evidence" value="ECO:0007669"/>
    <property type="project" value="TreeGrafter"/>
</dbReference>
<dbReference type="GO" id="GO:0005814">
    <property type="term" value="C:centriole"/>
    <property type="evidence" value="ECO:0007669"/>
    <property type="project" value="UniProtKB-SubCell"/>
</dbReference>
<keyword evidence="4" id="KW-1185">Reference proteome</keyword>
<feature type="compositionally biased region" description="Acidic residues" evidence="3">
    <location>
        <begin position="349"/>
        <end position="378"/>
    </location>
</feature>
<dbReference type="AlphaFoldDB" id="A0A6J2RVI9"/>
<name>A0A6J2RVI9_COTGO</name>
<dbReference type="PANTHER" id="PTHR21223">
    <property type="entry name" value="CBY1-INTERACTING BAR DOMAIN-CONTAINING PROTEIN HOMOLOG"/>
    <property type="match status" value="1"/>
</dbReference>
<dbReference type="KEGG" id="cgob:115025397"/>
<feature type="compositionally biased region" description="Polar residues" evidence="3">
    <location>
        <begin position="309"/>
        <end position="331"/>
    </location>
</feature>
<feature type="coiled-coil region" evidence="2">
    <location>
        <begin position="163"/>
        <end position="225"/>
    </location>
</feature>
<evidence type="ECO:0000256" key="3">
    <source>
        <dbReference type="SAM" id="MobiDB-lite"/>
    </source>
</evidence>
<protein>
    <submittedName>
        <fullName evidence="5">Protein FAM92B-like isoform X1</fullName>
    </submittedName>
</protein>
<feature type="region of interest" description="Disordered" evidence="3">
    <location>
        <begin position="1"/>
        <end position="24"/>
    </location>
</feature>
<evidence type="ECO:0000256" key="2">
    <source>
        <dbReference type="SAM" id="Coils"/>
    </source>
</evidence>
<evidence type="ECO:0000313" key="5">
    <source>
        <dbReference type="RefSeq" id="XP_029313457.1"/>
    </source>
</evidence>
<evidence type="ECO:0000256" key="1">
    <source>
        <dbReference type="ARBA" id="ARBA00004114"/>
    </source>
</evidence>
<gene>
    <name evidence="5" type="primary">LOC115025397</name>
</gene>
<feature type="compositionally biased region" description="Polar residues" evidence="3">
    <location>
        <begin position="285"/>
        <end position="296"/>
    </location>
</feature>
<comment type="subcellular location">
    <subcellularLocation>
        <location evidence="1">Cytoplasm</location>
        <location evidence="1">Cytoskeleton</location>
        <location evidence="1">Microtubule organizing center</location>
        <location evidence="1">Centrosome</location>
        <location evidence="1">Centriole</location>
    </subcellularLocation>
</comment>
<dbReference type="GeneID" id="115025397"/>
<dbReference type="InterPro" id="IPR009602">
    <property type="entry name" value="CBAR/FAM92"/>
</dbReference>
<dbReference type="Pfam" id="PF06730">
    <property type="entry name" value="FAM92"/>
    <property type="match status" value="2"/>
</dbReference>
<dbReference type="OrthoDB" id="60621at2759"/>
<dbReference type="PANTHER" id="PTHR21223:SF3">
    <property type="entry name" value="CBY1-INTERACTING BAR DOMAIN-CONTAINING PROTEIN 2"/>
    <property type="match status" value="1"/>
</dbReference>
<dbReference type="GO" id="GO:0036064">
    <property type="term" value="C:ciliary basal body"/>
    <property type="evidence" value="ECO:0007669"/>
    <property type="project" value="TreeGrafter"/>
</dbReference>
<reference evidence="5" key="1">
    <citation type="submission" date="2025-08" db="UniProtKB">
        <authorList>
            <consortium name="RefSeq"/>
        </authorList>
    </citation>
    <scope>IDENTIFICATION</scope>
</reference>
<dbReference type="GO" id="GO:0060271">
    <property type="term" value="P:cilium assembly"/>
    <property type="evidence" value="ECO:0007669"/>
    <property type="project" value="TreeGrafter"/>
</dbReference>
<keyword evidence="2" id="KW-0175">Coiled coil</keyword>
<dbReference type="Proteomes" id="UP000504630">
    <property type="component" value="Chromosome 20"/>
</dbReference>
<dbReference type="InParanoid" id="A0A6J2RVI9"/>
<accession>A0A6J2RVI9</accession>
<feature type="region of interest" description="Disordered" evidence="3">
    <location>
        <begin position="285"/>
        <end position="400"/>
    </location>
</feature>
<dbReference type="SUPFAM" id="SSF103657">
    <property type="entry name" value="BAR/IMD domain-like"/>
    <property type="match status" value="1"/>
</dbReference>
<dbReference type="Gene3D" id="1.20.1270.60">
    <property type="entry name" value="Arfaptin homology (AH) domain/BAR domain"/>
    <property type="match status" value="1"/>
</dbReference>
<feature type="compositionally biased region" description="Basic and acidic residues" evidence="3">
    <location>
        <begin position="15"/>
        <end position="24"/>
    </location>
</feature>
<evidence type="ECO:0000313" key="4">
    <source>
        <dbReference type="Proteomes" id="UP000504630"/>
    </source>
</evidence>
<sequence length="400" mass="46154">MHQHRDQGENQPRQTEQRSCKEDTRANMNSLFSRDVQVKSMEQTVKDAEKYLGEICSLLASYTRKTAKLRDKADLLVAQLFDFSSREDPELQIGLKNLAEDLAMVQDYRQAQVVVMQPCSLHQTHMVDVMMSALLLQVERLETRVVAPLKAYGEVVKNKRADLKKFSTDVNRELKEVQKLEKVRLRNPADRQSISQAEVNASKASNNAQRSIRQLEESITDFQKQKLEDIKRIFTDFITVEMLFHAKALEIFAHTCHNLEEMDTGKDLELFNGRIKMSNSLAGRLDTTLTSNSSPLMSRYPTPPLASPKGQSFRSTLVSTTGHRQQRSQYPDTVRRQSRSTLQRQRGVEEEEEEEGEEEDEEEDDDDEGEEIYESETEEGQHSSRQSYAAQYAQMHRWKK</sequence>
<proteinExistence type="predicted"/>
<dbReference type="InterPro" id="IPR027267">
    <property type="entry name" value="AH/BAR_dom_sf"/>
</dbReference>
<organism evidence="4 5">
    <name type="scientific">Cottoperca gobio</name>
    <name type="common">Frogmouth</name>
    <name type="synonym">Aphritis gobio</name>
    <dbReference type="NCBI Taxonomy" id="56716"/>
    <lineage>
        <taxon>Eukaryota</taxon>
        <taxon>Metazoa</taxon>
        <taxon>Chordata</taxon>
        <taxon>Craniata</taxon>
        <taxon>Vertebrata</taxon>
        <taxon>Euteleostomi</taxon>
        <taxon>Actinopterygii</taxon>
        <taxon>Neopterygii</taxon>
        <taxon>Teleostei</taxon>
        <taxon>Neoteleostei</taxon>
        <taxon>Acanthomorphata</taxon>
        <taxon>Eupercaria</taxon>
        <taxon>Perciformes</taxon>
        <taxon>Notothenioidei</taxon>
        <taxon>Bovichtidae</taxon>
        <taxon>Cottoperca</taxon>
    </lineage>
</organism>
<dbReference type="RefSeq" id="XP_029313457.1">
    <property type="nucleotide sequence ID" value="XM_029457597.1"/>
</dbReference>